<accession>A0A392Q013</accession>
<dbReference type="Proteomes" id="UP000265520">
    <property type="component" value="Unassembled WGS sequence"/>
</dbReference>
<evidence type="ECO:0000313" key="3">
    <source>
        <dbReference type="Proteomes" id="UP000265520"/>
    </source>
</evidence>
<dbReference type="AlphaFoldDB" id="A0A392Q013"/>
<evidence type="ECO:0000313" key="2">
    <source>
        <dbReference type="EMBL" id="MCI16906.1"/>
    </source>
</evidence>
<feature type="region of interest" description="Disordered" evidence="1">
    <location>
        <begin position="148"/>
        <end position="198"/>
    </location>
</feature>
<proteinExistence type="predicted"/>
<feature type="compositionally biased region" description="Basic and acidic residues" evidence="1">
    <location>
        <begin position="126"/>
        <end position="136"/>
    </location>
</feature>
<comment type="caution">
    <text evidence="2">The sequence shown here is derived from an EMBL/GenBank/DDBJ whole genome shotgun (WGS) entry which is preliminary data.</text>
</comment>
<keyword evidence="3" id="KW-1185">Reference proteome</keyword>
<protein>
    <submittedName>
        <fullName evidence="2">Uncharacterized protein</fullName>
    </submittedName>
</protein>
<dbReference type="EMBL" id="LXQA010102939">
    <property type="protein sequence ID" value="MCI16906.1"/>
    <property type="molecule type" value="Genomic_DNA"/>
</dbReference>
<name>A0A392Q013_9FABA</name>
<feature type="compositionally biased region" description="Acidic residues" evidence="1">
    <location>
        <begin position="115"/>
        <end position="125"/>
    </location>
</feature>
<evidence type="ECO:0000256" key="1">
    <source>
        <dbReference type="SAM" id="MobiDB-lite"/>
    </source>
</evidence>
<organism evidence="2 3">
    <name type="scientific">Trifolium medium</name>
    <dbReference type="NCBI Taxonomy" id="97028"/>
    <lineage>
        <taxon>Eukaryota</taxon>
        <taxon>Viridiplantae</taxon>
        <taxon>Streptophyta</taxon>
        <taxon>Embryophyta</taxon>
        <taxon>Tracheophyta</taxon>
        <taxon>Spermatophyta</taxon>
        <taxon>Magnoliopsida</taxon>
        <taxon>eudicotyledons</taxon>
        <taxon>Gunneridae</taxon>
        <taxon>Pentapetalae</taxon>
        <taxon>rosids</taxon>
        <taxon>fabids</taxon>
        <taxon>Fabales</taxon>
        <taxon>Fabaceae</taxon>
        <taxon>Papilionoideae</taxon>
        <taxon>50 kb inversion clade</taxon>
        <taxon>NPAAA clade</taxon>
        <taxon>Hologalegina</taxon>
        <taxon>IRL clade</taxon>
        <taxon>Trifolieae</taxon>
        <taxon>Trifolium</taxon>
    </lineage>
</organism>
<sequence>MDKVVEDFYYLKKAYPELVEEERAQKIDANFLTRMGLKNKVVKPENPLQAKFEDHFLCDGFSVISEADDEEVILNFLENFKKETGINVPRSMVPPAPNVDLYKPKKRKRKTKDSEEPEENVEQEQEDQKEKKKKNVLKEKMVEEKVVEKKEDKKRKVVGIKIDEGRTKKRQDKKVITSDSGTESDEVTLAQKLKQKTS</sequence>
<feature type="region of interest" description="Disordered" evidence="1">
    <location>
        <begin position="87"/>
        <end position="136"/>
    </location>
</feature>
<reference evidence="2 3" key="1">
    <citation type="journal article" date="2018" name="Front. Plant Sci.">
        <title>Red Clover (Trifolium pratense) and Zigzag Clover (T. medium) - A Picture of Genomic Similarities and Differences.</title>
        <authorList>
            <person name="Dluhosova J."/>
            <person name="Istvanek J."/>
            <person name="Nedelnik J."/>
            <person name="Repkova J."/>
        </authorList>
    </citation>
    <scope>NUCLEOTIDE SEQUENCE [LARGE SCALE GENOMIC DNA]</scope>
    <source>
        <strain evidence="3">cv. 10/8</strain>
        <tissue evidence="2">Leaf</tissue>
    </source>
</reference>